<dbReference type="AlphaFoldDB" id="A0A8S1INH0"/>
<dbReference type="InterPro" id="IPR034154">
    <property type="entry name" value="TOPRIM_DnaG/twinkle"/>
</dbReference>
<feature type="non-terminal residue" evidence="2">
    <location>
        <position position="662"/>
    </location>
</feature>
<dbReference type="PANTHER" id="PTHR30153:SF2">
    <property type="entry name" value="REPLICATIVE DNA HELICASE"/>
    <property type="match status" value="1"/>
</dbReference>
<dbReference type="Pfam" id="PF03796">
    <property type="entry name" value="DnaB_C"/>
    <property type="match status" value="1"/>
</dbReference>
<gene>
    <name evidence="2" type="ORF">OSTQU699_LOCUS305</name>
</gene>
<dbReference type="GO" id="GO:0003678">
    <property type="term" value="F:DNA helicase activity"/>
    <property type="evidence" value="ECO:0007669"/>
    <property type="project" value="InterPro"/>
</dbReference>
<sequence>KRQGVHVNYIRSQLEVSGIWTEEHAAKLESMSNQMIPEDVAACYAGMVVQLRRRRDALRMISTLQGFLLKPDPESDVDALACVQQLAGLLTSDEEERRASLALTIAKNLKEDWTRQAEGEVEVFVSTGIEPLDAALHGGFRNGGYTIAGLTGHGKTTFSLATMNGWLDAPGEAMVQIWSAEMTQQETAYRLFATRFEGLTEQDFQDNPYARGLKAQADGAADWLGSQNIEIFPPSTRLDVQRIMNEARAAKARKPSARLLLIIDYLQYCRCPWLEREGKSRHIEEAAETLNAFAKSMPDTTVLLLTQYKQEGLRDLPVPVQDPEQAKWGAYDLGFLDAAELLARQFGLSEGDVPREVPKLRKRVATGHKVRPERVVALLEYLLGRLELGEQGASYLEGRGISRHLAETLKIKSIEDPKRWESIVNGLSPDEKAQCGLLYSNGNIAPAHDGPAIIIPYYTAAQQLDSFRFRLLGENPWVRYSSLVGLQPNVPFLAGEISKALESRGTLYVTEAEFDAVSIMTTGRYACSSSGSSIWRDAWVEGWHKLGKVVVVADGDASGKEFAQKVLDSLVRVHGEWARARFVAIQCPAKVKDANALLESGVLDAILDGRTAWLDVEEAPVDVTQLSEEEREDYEERLAIMLESGDVDEDAARKLAGRYARV</sequence>
<feature type="domain" description="SF4 helicase" evidence="1">
    <location>
        <begin position="125"/>
        <end position="309"/>
    </location>
</feature>
<organism evidence="2 3">
    <name type="scientific">Ostreobium quekettii</name>
    <dbReference type="NCBI Taxonomy" id="121088"/>
    <lineage>
        <taxon>Eukaryota</taxon>
        <taxon>Viridiplantae</taxon>
        <taxon>Chlorophyta</taxon>
        <taxon>core chlorophytes</taxon>
        <taxon>Ulvophyceae</taxon>
        <taxon>TCBD clade</taxon>
        <taxon>Bryopsidales</taxon>
        <taxon>Ostreobineae</taxon>
        <taxon>Ostreobiaceae</taxon>
        <taxon>Ostreobium</taxon>
    </lineage>
</organism>
<dbReference type="InterPro" id="IPR027417">
    <property type="entry name" value="P-loop_NTPase"/>
</dbReference>
<dbReference type="Proteomes" id="UP000708148">
    <property type="component" value="Unassembled WGS sequence"/>
</dbReference>
<dbReference type="SUPFAM" id="SSF52540">
    <property type="entry name" value="P-loop containing nucleoside triphosphate hydrolases"/>
    <property type="match status" value="1"/>
</dbReference>
<accession>A0A8S1INH0</accession>
<dbReference type="GO" id="GO:0005829">
    <property type="term" value="C:cytosol"/>
    <property type="evidence" value="ECO:0007669"/>
    <property type="project" value="TreeGrafter"/>
</dbReference>
<comment type="caution">
    <text evidence="2">The sequence shown here is derived from an EMBL/GenBank/DDBJ whole genome shotgun (WGS) entry which is preliminary data.</text>
</comment>
<dbReference type="Pfam" id="PF13155">
    <property type="entry name" value="Toprim_2"/>
    <property type="match status" value="1"/>
</dbReference>
<dbReference type="EMBL" id="CAJHUC010000285">
    <property type="protein sequence ID" value="CAD7694944.1"/>
    <property type="molecule type" value="Genomic_DNA"/>
</dbReference>
<name>A0A8S1INH0_9CHLO</name>
<dbReference type="Gene3D" id="3.40.50.300">
    <property type="entry name" value="P-loop containing nucleotide triphosphate hydrolases"/>
    <property type="match status" value="1"/>
</dbReference>
<proteinExistence type="predicted"/>
<protein>
    <recommendedName>
        <fullName evidence="1">SF4 helicase domain-containing protein</fullName>
    </recommendedName>
</protein>
<keyword evidence="3" id="KW-1185">Reference proteome</keyword>
<evidence type="ECO:0000259" key="1">
    <source>
        <dbReference type="Pfam" id="PF03796"/>
    </source>
</evidence>
<dbReference type="Gene3D" id="3.40.1360.10">
    <property type="match status" value="1"/>
</dbReference>
<dbReference type="PANTHER" id="PTHR30153">
    <property type="entry name" value="REPLICATIVE DNA HELICASE DNAB"/>
    <property type="match status" value="1"/>
</dbReference>
<evidence type="ECO:0000313" key="2">
    <source>
        <dbReference type="EMBL" id="CAD7694944.1"/>
    </source>
</evidence>
<dbReference type="CDD" id="cd01029">
    <property type="entry name" value="TOPRIM_primases"/>
    <property type="match status" value="1"/>
</dbReference>
<dbReference type="GO" id="GO:0006260">
    <property type="term" value="P:DNA replication"/>
    <property type="evidence" value="ECO:0007669"/>
    <property type="project" value="InterPro"/>
</dbReference>
<reference evidence="2" key="1">
    <citation type="submission" date="2020-12" db="EMBL/GenBank/DDBJ databases">
        <authorList>
            <person name="Iha C."/>
        </authorList>
    </citation>
    <scope>NUCLEOTIDE SEQUENCE</scope>
</reference>
<dbReference type="GO" id="GO:0005524">
    <property type="term" value="F:ATP binding"/>
    <property type="evidence" value="ECO:0007669"/>
    <property type="project" value="InterPro"/>
</dbReference>
<dbReference type="SUPFAM" id="SSF56731">
    <property type="entry name" value="DNA primase core"/>
    <property type="match status" value="1"/>
</dbReference>
<dbReference type="InterPro" id="IPR007694">
    <property type="entry name" value="DNA_helicase_DnaB-like_C"/>
</dbReference>
<evidence type="ECO:0000313" key="3">
    <source>
        <dbReference type="Proteomes" id="UP000708148"/>
    </source>
</evidence>